<feature type="region of interest" description="Disordered" evidence="1">
    <location>
        <begin position="288"/>
        <end position="346"/>
    </location>
</feature>
<accession>A0A6P8GZV8</accession>
<dbReference type="InterPro" id="IPR023238">
    <property type="entry name" value="FAM175"/>
</dbReference>
<dbReference type="Pfam" id="PF21125">
    <property type="entry name" value="MPN_2A_DUB_like"/>
    <property type="match status" value="1"/>
</dbReference>
<dbReference type="PANTHER" id="PTHR31728">
    <property type="entry name" value="ABRAXAS FAMILY MEMBER"/>
    <property type="match status" value="1"/>
</dbReference>
<name>A0A6P8GZV8_ACTTE</name>
<proteinExistence type="predicted"/>
<dbReference type="GO" id="GO:0031593">
    <property type="term" value="F:polyubiquitin modification-dependent protein binding"/>
    <property type="evidence" value="ECO:0007669"/>
    <property type="project" value="TreeGrafter"/>
</dbReference>
<dbReference type="RefSeq" id="XP_031549699.1">
    <property type="nucleotide sequence ID" value="XM_031693839.1"/>
</dbReference>
<evidence type="ECO:0000313" key="3">
    <source>
        <dbReference type="RefSeq" id="XP_031549699.1"/>
    </source>
</evidence>
<dbReference type="PANTHER" id="PTHR31728:SF5">
    <property type="entry name" value="OS07G0540200 PROTEIN"/>
    <property type="match status" value="1"/>
</dbReference>
<dbReference type="KEGG" id="aten:116287201"/>
<gene>
    <name evidence="3" type="primary">LOC116287201</name>
</gene>
<evidence type="ECO:0000256" key="1">
    <source>
        <dbReference type="SAM" id="MobiDB-lite"/>
    </source>
</evidence>
<evidence type="ECO:0000313" key="2">
    <source>
        <dbReference type="Proteomes" id="UP000515163"/>
    </source>
</evidence>
<dbReference type="CDD" id="cd23519">
    <property type="entry name" value="Abraxas-like_domain"/>
    <property type="match status" value="1"/>
</dbReference>
<dbReference type="InParanoid" id="A0A6P8GZV8"/>
<dbReference type="GO" id="GO:0005634">
    <property type="term" value="C:nucleus"/>
    <property type="evidence" value="ECO:0007669"/>
    <property type="project" value="TreeGrafter"/>
</dbReference>
<feature type="region of interest" description="Disordered" evidence="1">
    <location>
        <begin position="370"/>
        <end position="391"/>
    </location>
</feature>
<dbReference type="GeneID" id="116287201"/>
<organism evidence="2 3">
    <name type="scientific">Actinia tenebrosa</name>
    <name type="common">Australian red waratah sea anemone</name>
    <dbReference type="NCBI Taxonomy" id="6105"/>
    <lineage>
        <taxon>Eukaryota</taxon>
        <taxon>Metazoa</taxon>
        <taxon>Cnidaria</taxon>
        <taxon>Anthozoa</taxon>
        <taxon>Hexacorallia</taxon>
        <taxon>Actiniaria</taxon>
        <taxon>Actiniidae</taxon>
        <taxon>Actinia</taxon>
    </lineage>
</organism>
<keyword evidence="2" id="KW-1185">Reference proteome</keyword>
<dbReference type="OrthoDB" id="6358435at2759"/>
<dbReference type="FunCoup" id="A0A6P8GZV8">
    <property type="interactions" value="2718"/>
</dbReference>
<dbReference type="AlphaFoldDB" id="A0A6P8GZV8"/>
<reference evidence="3" key="1">
    <citation type="submission" date="2025-08" db="UniProtKB">
        <authorList>
            <consortium name="RefSeq"/>
        </authorList>
    </citation>
    <scope>IDENTIFICATION</scope>
    <source>
        <tissue evidence="3">Tentacle</tissue>
    </source>
</reference>
<dbReference type="Proteomes" id="UP000515163">
    <property type="component" value="Unplaced"/>
</dbReference>
<dbReference type="PRINTS" id="PR02051">
    <property type="entry name" value="PROTEINF175"/>
</dbReference>
<sequence>MEVRVSGPVLSSLFLELANGKGDLEGFLLGDTSGRTVNTISDSSSQHLSFERIATIQGFIPRERAFSFYDSVGSIDKKKIEILLGKNKENVIGWYRYRRNTQSFVSMRERHVHHNLIREINFTPAKEFVFIIFTASTSAGMSVHSFDYNIVSSSHVMGTFTNHEMKVVNLGDTCHSEYRLQPETIRTPSKVFTDVINIYREDFIDKDGCLQQPLATHSMCISLMTKMKELLTEVNNSESTVGVMTEQVQMLRENLEQKKREICIKLEQKRLLEQHEVQTADLIQITQDSTKKTEKQMSKSKQKHAGRSGASKTHSHSHRREVEHMDTSTSNNLIDFSDGMNVNRPSHKTALNQRQSLGNDYQNTRKDVAASLDVDDDETQDYSLPDDKCNQGVSTLGEQALLDSPTY</sequence>
<protein>
    <submittedName>
        <fullName evidence="3">BRISC complex subunit Abraxas 2-like</fullName>
    </submittedName>
</protein>